<evidence type="ECO:0000313" key="3">
    <source>
        <dbReference type="EMBL" id="SDH57634.1"/>
    </source>
</evidence>
<feature type="compositionally biased region" description="Basic and acidic residues" evidence="1">
    <location>
        <begin position="789"/>
        <end position="816"/>
    </location>
</feature>
<keyword evidence="2" id="KW-0472">Membrane</keyword>
<sequence>MSQFAPDRDPVALVRRIDRTRRALLWERLWRRLFVLPWLLMAIVALAVSGLAGALPGPAHVLLLVAVVALLAWPVARLRGVRTPGLDEAVARLEATDPRRPVSALLDRLTESQATDPLTRALWQAHQERMAEAAVALPAARPAPGVLAADRRGVRVLALLALIVALAWAGPRAGDNLRAFLSPTLVAPPGAATVELWISPPAYTGRPPLRRTAAVPPAGEGPAPEAGESPLEVPAGSQLSLLVTGDVARPRLVLAADDPGRLLPPTENAEGAASHRLEVTLDDPAADRLGLADGPRRLALWRLAVRPDRPPEVAFTAPPEGDSAHRLRLAGRAEDDHGLTQARLILGLAGRTSGPRLAEPTVHPLALPSPPQGAPREVRLGSALDLTAHPWAGLEVTAHLEVSDGAGQVGTSQSVTLILPERPFRHPLAAELIAQRRVLILAPEHTPRVAVRLDALAESALARPERVRQRPGAALALVVAARRLRLEPGRAGRQSVIDLLWDIALDLEEGDLGATRRRLEAAHQALKDALADPHASAEERTARTEALRRALADHLAELAANAPELPQGLAEQLDRAPGVRRLDPSALEEMLNEIERLSRLGAGDAATALLDRLAEQLRGLDGLTRLSPKAEERLTAGASVLADLMALRRDQAALHDETFSVGNRSTPPGAQVARAGRQEHLRHRLGGLLARLGELLGRLPPDLGAAELEMRRATEALAGGDHEGAASAQGRALARLDQGLDALLEAISRTAGGVALPGASRLPGGGEDPLGRPVPDPADGPKVPAPSRQRAEDIVDDLRRRLNEPDRAPTERDYLKRLLPGFR</sequence>
<evidence type="ECO:0000313" key="4">
    <source>
        <dbReference type="Proteomes" id="UP000217076"/>
    </source>
</evidence>
<feature type="region of interest" description="Disordered" evidence="1">
    <location>
        <begin position="207"/>
        <end position="232"/>
    </location>
</feature>
<keyword evidence="2" id="KW-0812">Transmembrane</keyword>
<dbReference type="STRING" id="83401.SAMN05421742_10832"/>
<feature type="region of interest" description="Disordered" evidence="1">
    <location>
        <begin position="754"/>
        <end position="823"/>
    </location>
</feature>
<name>A0A1G8DJ04_9PROT</name>
<proteinExistence type="predicted"/>
<reference evidence="4" key="1">
    <citation type="submission" date="2016-10" db="EMBL/GenBank/DDBJ databases">
        <authorList>
            <person name="Varghese N."/>
            <person name="Submissions S."/>
        </authorList>
    </citation>
    <scope>NUCLEOTIDE SEQUENCE [LARGE SCALE GENOMIC DNA]</scope>
    <source>
        <strain evidence="4">930I</strain>
    </source>
</reference>
<dbReference type="Proteomes" id="UP000217076">
    <property type="component" value="Unassembled WGS sequence"/>
</dbReference>
<feature type="transmembrane region" description="Helical" evidence="2">
    <location>
        <begin position="29"/>
        <end position="52"/>
    </location>
</feature>
<keyword evidence="2" id="KW-1133">Transmembrane helix</keyword>
<feature type="transmembrane region" description="Helical" evidence="2">
    <location>
        <begin position="58"/>
        <end position="76"/>
    </location>
</feature>
<dbReference type="EMBL" id="FNCV01000008">
    <property type="protein sequence ID" value="SDH57634.1"/>
    <property type="molecule type" value="Genomic_DNA"/>
</dbReference>
<evidence type="ECO:0000256" key="2">
    <source>
        <dbReference type="SAM" id="Phobius"/>
    </source>
</evidence>
<dbReference type="InterPro" id="IPR012683">
    <property type="entry name" value="CHP02302_TM"/>
</dbReference>
<feature type="compositionally biased region" description="Low complexity" evidence="1">
    <location>
        <begin position="213"/>
        <end position="230"/>
    </location>
</feature>
<feature type="transmembrane region" description="Helical" evidence="2">
    <location>
        <begin position="153"/>
        <end position="170"/>
    </location>
</feature>
<gene>
    <name evidence="3" type="ORF">SAMN05421742_10832</name>
</gene>
<organism evidence="3 4">
    <name type="scientific">Roseospirillum parvum</name>
    <dbReference type="NCBI Taxonomy" id="83401"/>
    <lineage>
        <taxon>Bacteria</taxon>
        <taxon>Pseudomonadati</taxon>
        <taxon>Pseudomonadota</taxon>
        <taxon>Alphaproteobacteria</taxon>
        <taxon>Rhodospirillales</taxon>
        <taxon>Rhodospirillaceae</taxon>
        <taxon>Roseospirillum</taxon>
    </lineage>
</organism>
<keyword evidence="4" id="KW-1185">Reference proteome</keyword>
<dbReference type="Pfam" id="PF13779">
    <property type="entry name" value="DUF4175"/>
    <property type="match status" value="2"/>
</dbReference>
<protein>
    <submittedName>
        <fullName evidence="3">TIGR02302 family protein</fullName>
    </submittedName>
</protein>
<dbReference type="AlphaFoldDB" id="A0A1G8DJ04"/>
<accession>A0A1G8DJ04</accession>
<evidence type="ECO:0000256" key="1">
    <source>
        <dbReference type="SAM" id="MobiDB-lite"/>
    </source>
</evidence>